<gene>
    <name evidence="1" type="ORF">RM530_09400</name>
</gene>
<organism evidence="1 2">
    <name type="scientific">Banduia mediterranea</name>
    <dbReference type="NCBI Taxonomy" id="3075609"/>
    <lineage>
        <taxon>Bacteria</taxon>
        <taxon>Pseudomonadati</taxon>
        <taxon>Pseudomonadota</taxon>
        <taxon>Gammaproteobacteria</taxon>
        <taxon>Nevskiales</taxon>
        <taxon>Algiphilaceae</taxon>
        <taxon>Banduia</taxon>
    </lineage>
</organism>
<evidence type="ECO:0000313" key="2">
    <source>
        <dbReference type="Proteomes" id="UP001254608"/>
    </source>
</evidence>
<dbReference type="EMBL" id="JAVRIC010000011">
    <property type="protein sequence ID" value="MDT0497576.1"/>
    <property type="molecule type" value="Genomic_DNA"/>
</dbReference>
<name>A0ABU2WI88_9GAMM</name>
<dbReference type="InterPro" id="IPR011518">
    <property type="entry name" value="Transposase_36"/>
</dbReference>
<comment type="caution">
    <text evidence="1">The sequence shown here is derived from an EMBL/GenBank/DDBJ whole genome shotgun (WGS) entry which is preliminary data.</text>
</comment>
<keyword evidence="2" id="KW-1185">Reference proteome</keyword>
<reference evidence="1 2" key="1">
    <citation type="submission" date="2023-09" db="EMBL/GenBank/DDBJ databases">
        <authorList>
            <person name="Rey-Velasco X."/>
        </authorList>
    </citation>
    <scope>NUCLEOTIDE SEQUENCE [LARGE SCALE GENOMIC DNA]</scope>
    <source>
        <strain evidence="1 2">W345</strain>
    </source>
</reference>
<proteinExistence type="predicted"/>
<accession>A0ABU2WI88</accession>
<dbReference type="Proteomes" id="UP001254608">
    <property type="component" value="Unassembled WGS sequence"/>
</dbReference>
<protein>
    <submittedName>
        <fullName evidence="1">Uncharacterized protein</fullName>
    </submittedName>
</protein>
<evidence type="ECO:0000313" key="1">
    <source>
        <dbReference type="EMBL" id="MDT0497576.1"/>
    </source>
</evidence>
<dbReference type="Pfam" id="PF07592">
    <property type="entry name" value="DDE_Tnp_ISAZ013"/>
    <property type="match status" value="1"/>
</dbReference>
<sequence length="44" mass="5080">MSSTPVFYPTGIAVSDAEINAVNLRRTDFHDEWNYAILPKRRRA</sequence>